<keyword evidence="2" id="KW-0133">Cell shape</keyword>
<sequence>MSDFKNIFIMPRHLITCWIFTLVFLTACTSEPVKNRDQAEVKARSQPRKPTAAAVKSYGLGGDQATQHLLSADTFYQAGDTQAAEKELDLINEAELSPDQRTKFNLLDAQILLSMGDAEQALQKLKIVRPVLLSTSDKINYYQSLAFANLLMGDVLQAVSARIRMGNLLQNPEQQQANIVAIIDMLSVLPEESLNQHPEVAGELKGWMVLAKILKQRGQPDVDINSQIQQWQYAFPGHAANAGFLQAYLATPLGENQAATADQATDSEQTTGMIAVLLPTSGAYAPAGKAIKEGLQAAYRLAASAAQQPLSLKFYDSAQDDIVSLYQQAVNEGARQIIGPLVKEQIQTLAANADLSVPVLALNHVENLSQNNLYQFGLSPLDESDALAVKAHQDGRQSALILVPSTAQGQRIGNYLTESWQGKGGIVAGMQSYDPRQHDIKLKFDQLISSSNYPSGQQPPRALFLSANEETARELAPQLKYHQNIALAVYAMPTIYSGRPNPTKDAELGLFSFCDVPWLFDGYYSGPLSQAALQNSWQTLPDSVTRLVALGVDAYNLIGKLDQLSSTPYSGATGKLSLNGENRITRKLVCAQFKGGVPVATGYAE</sequence>
<keyword evidence="6" id="KW-0998">Cell outer membrane</keyword>
<dbReference type="GO" id="GO:0030234">
    <property type="term" value="F:enzyme regulator activity"/>
    <property type="evidence" value="ECO:0007669"/>
    <property type="project" value="TreeGrafter"/>
</dbReference>
<evidence type="ECO:0000256" key="2">
    <source>
        <dbReference type="ARBA" id="ARBA00022960"/>
    </source>
</evidence>
<dbReference type="Gene3D" id="3.40.50.2300">
    <property type="match status" value="2"/>
</dbReference>
<evidence type="ECO:0000256" key="6">
    <source>
        <dbReference type="ARBA" id="ARBA00023237"/>
    </source>
</evidence>
<keyword evidence="5" id="KW-0564">Palmitate</keyword>
<keyword evidence="9" id="KW-1185">Reference proteome</keyword>
<evidence type="ECO:0000256" key="5">
    <source>
        <dbReference type="ARBA" id="ARBA00023139"/>
    </source>
</evidence>
<dbReference type="PANTHER" id="PTHR38038">
    <property type="entry name" value="PENICILLIN-BINDING PROTEIN ACTIVATOR LPOA"/>
    <property type="match status" value="1"/>
</dbReference>
<dbReference type="Pfam" id="PF04348">
    <property type="entry name" value="LppC"/>
    <property type="match status" value="1"/>
</dbReference>
<keyword evidence="4" id="KW-0472">Membrane</keyword>
<dbReference type="OrthoDB" id="6708821at2"/>
<protein>
    <submittedName>
        <fullName evidence="8">LppC family lipoprotein</fullName>
    </submittedName>
</protein>
<dbReference type="STRING" id="980561.A1359_14700"/>
<keyword evidence="7 8" id="KW-0449">Lipoprotein</keyword>
<reference evidence="8 9" key="1">
    <citation type="submission" date="2016-03" db="EMBL/GenBank/DDBJ databases">
        <authorList>
            <person name="Ploux O."/>
        </authorList>
    </citation>
    <scope>NUCLEOTIDE SEQUENCE [LARGE SCALE GENOMIC DNA]</scope>
    <source>
        <strain evidence="8 9">R-45370</strain>
    </source>
</reference>
<gene>
    <name evidence="8" type="ORF">A1359_14700</name>
</gene>
<evidence type="ECO:0000313" key="9">
    <source>
        <dbReference type="Proteomes" id="UP000078476"/>
    </source>
</evidence>
<dbReference type="GO" id="GO:0031241">
    <property type="term" value="C:periplasmic side of cell outer membrane"/>
    <property type="evidence" value="ECO:0007669"/>
    <property type="project" value="TreeGrafter"/>
</dbReference>
<organism evidence="8 9">
    <name type="scientific">Methylomonas lenta</name>
    <dbReference type="NCBI Taxonomy" id="980561"/>
    <lineage>
        <taxon>Bacteria</taxon>
        <taxon>Pseudomonadati</taxon>
        <taxon>Pseudomonadota</taxon>
        <taxon>Gammaproteobacteria</taxon>
        <taxon>Methylococcales</taxon>
        <taxon>Methylococcaceae</taxon>
        <taxon>Methylomonas</taxon>
    </lineage>
</organism>
<dbReference type="SUPFAM" id="SSF53822">
    <property type="entry name" value="Periplasmic binding protein-like I"/>
    <property type="match status" value="1"/>
</dbReference>
<dbReference type="GO" id="GO:0009252">
    <property type="term" value="P:peptidoglycan biosynthetic process"/>
    <property type="evidence" value="ECO:0007669"/>
    <property type="project" value="UniProtKB-KW"/>
</dbReference>
<dbReference type="PROSITE" id="PS51257">
    <property type="entry name" value="PROKAR_LIPOPROTEIN"/>
    <property type="match status" value="1"/>
</dbReference>
<dbReference type="EMBL" id="LUUI01000142">
    <property type="protein sequence ID" value="OAI11391.1"/>
    <property type="molecule type" value="Genomic_DNA"/>
</dbReference>
<evidence type="ECO:0000313" key="8">
    <source>
        <dbReference type="EMBL" id="OAI11391.1"/>
    </source>
</evidence>
<evidence type="ECO:0000256" key="4">
    <source>
        <dbReference type="ARBA" id="ARBA00023136"/>
    </source>
</evidence>
<dbReference type="InterPro" id="IPR028082">
    <property type="entry name" value="Peripla_BP_I"/>
</dbReference>
<dbReference type="CDD" id="cd06339">
    <property type="entry name" value="PBP1_YraM_LppC_lipoprotein-like"/>
    <property type="match status" value="1"/>
</dbReference>
<dbReference type="InterPro" id="IPR007443">
    <property type="entry name" value="LpoA"/>
</dbReference>
<accession>A0A177N0K8</accession>
<keyword evidence="3" id="KW-0573">Peptidoglycan synthesis</keyword>
<dbReference type="InterPro" id="IPR011990">
    <property type="entry name" value="TPR-like_helical_dom_sf"/>
</dbReference>
<dbReference type="Proteomes" id="UP000078476">
    <property type="component" value="Unassembled WGS sequence"/>
</dbReference>
<evidence type="ECO:0000256" key="1">
    <source>
        <dbReference type="ARBA" id="ARBA00022729"/>
    </source>
</evidence>
<dbReference type="Gene3D" id="1.25.40.650">
    <property type="match status" value="1"/>
</dbReference>
<dbReference type="GO" id="GO:0008360">
    <property type="term" value="P:regulation of cell shape"/>
    <property type="evidence" value="ECO:0007669"/>
    <property type="project" value="UniProtKB-KW"/>
</dbReference>
<comment type="caution">
    <text evidence="8">The sequence shown here is derived from an EMBL/GenBank/DDBJ whole genome shotgun (WGS) entry which is preliminary data.</text>
</comment>
<evidence type="ECO:0000256" key="7">
    <source>
        <dbReference type="ARBA" id="ARBA00023288"/>
    </source>
</evidence>
<name>A0A177N0K8_9GAMM</name>
<evidence type="ECO:0000256" key="3">
    <source>
        <dbReference type="ARBA" id="ARBA00022984"/>
    </source>
</evidence>
<dbReference type="AlphaFoldDB" id="A0A177N0K8"/>
<dbReference type="PANTHER" id="PTHR38038:SF1">
    <property type="entry name" value="PENICILLIN-BINDING PROTEIN ACTIVATOR LPOA"/>
    <property type="match status" value="1"/>
</dbReference>
<proteinExistence type="predicted"/>
<dbReference type="Gene3D" id="1.25.40.10">
    <property type="entry name" value="Tetratricopeptide repeat domain"/>
    <property type="match status" value="1"/>
</dbReference>
<keyword evidence="1" id="KW-0732">Signal</keyword>